<evidence type="ECO:0000256" key="2">
    <source>
        <dbReference type="ARBA" id="ARBA00022679"/>
    </source>
</evidence>
<evidence type="ECO:0000259" key="8">
    <source>
        <dbReference type="PROSITE" id="PS50011"/>
    </source>
</evidence>
<dbReference type="Gene3D" id="3.30.200.20">
    <property type="entry name" value="Phosphorylase Kinase, domain 1"/>
    <property type="match status" value="1"/>
</dbReference>
<dbReference type="AlphaFoldDB" id="A0A2A9MNB0"/>
<dbReference type="GO" id="GO:0005524">
    <property type="term" value="F:ATP binding"/>
    <property type="evidence" value="ECO:0007669"/>
    <property type="project" value="UniProtKB-UniRule"/>
</dbReference>
<evidence type="ECO:0000256" key="4">
    <source>
        <dbReference type="ARBA" id="ARBA00022777"/>
    </source>
</evidence>
<proteinExistence type="predicted"/>
<protein>
    <recommendedName>
        <fullName evidence="8">Protein kinase domain-containing protein</fullName>
    </recommendedName>
</protein>
<dbReference type="KEGG" id="bbes:BESB_036180"/>
<dbReference type="InterPro" id="IPR001245">
    <property type="entry name" value="Ser-Thr/Tyr_kinase_cat_dom"/>
</dbReference>
<evidence type="ECO:0000256" key="1">
    <source>
        <dbReference type="ARBA" id="ARBA00022527"/>
    </source>
</evidence>
<evidence type="ECO:0000256" key="3">
    <source>
        <dbReference type="ARBA" id="ARBA00022741"/>
    </source>
</evidence>
<feature type="compositionally biased region" description="Polar residues" evidence="7">
    <location>
        <begin position="134"/>
        <end position="144"/>
    </location>
</feature>
<evidence type="ECO:0000256" key="5">
    <source>
        <dbReference type="ARBA" id="ARBA00022840"/>
    </source>
</evidence>
<dbReference type="Proteomes" id="UP000224006">
    <property type="component" value="Chromosome II"/>
</dbReference>
<feature type="domain" description="Protein kinase" evidence="8">
    <location>
        <begin position="396"/>
        <end position="815"/>
    </location>
</feature>
<dbReference type="InterPro" id="IPR051681">
    <property type="entry name" value="Ser/Thr_Kinases-Pseudokinases"/>
</dbReference>
<keyword evidence="10" id="KW-1185">Reference proteome</keyword>
<keyword evidence="4" id="KW-0418">Kinase</keyword>
<evidence type="ECO:0000256" key="7">
    <source>
        <dbReference type="SAM" id="MobiDB-lite"/>
    </source>
</evidence>
<dbReference type="InterPro" id="IPR008271">
    <property type="entry name" value="Ser/Thr_kinase_AS"/>
</dbReference>
<dbReference type="PANTHER" id="PTHR44329">
    <property type="entry name" value="SERINE/THREONINE-PROTEIN KINASE TNNI3K-RELATED"/>
    <property type="match status" value="1"/>
</dbReference>
<feature type="compositionally biased region" description="Low complexity" evidence="7">
    <location>
        <begin position="512"/>
        <end position="523"/>
    </location>
</feature>
<feature type="region of interest" description="Disordered" evidence="7">
    <location>
        <begin position="324"/>
        <end position="346"/>
    </location>
</feature>
<feature type="region of interest" description="Disordered" evidence="7">
    <location>
        <begin position="496"/>
        <end position="531"/>
    </location>
</feature>
<evidence type="ECO:0000256" key="6">
    <source>
        <dbReference type="PROSITE-ProRule" id="PRU10141"/>
    </source>
</evidence>
<comment type="caution">
    <text evidence="9">The sequence shown here is derived from an EMBL/GenBank/DDBJ whole genome shotgun (WGS) entry which is preliminary data.</text>
</comment>
<dbReference type="Pfam" id="PF07714">
    <property type="entry name" value="PK_Tyr_Ser-Thr"/>
    <property type="match status" value="1"/>
</dbReference>
<evidence type="ECO:0000313" key="10">
    <source>
        <dbReference type="Proteomes" id="UP000224006"/>
    </source>
</evidence>
<dbReference type="EMBL" id="NWUJ01000002">
    <property type="protein sequence ID" value="PFH37160.1"/>
    <property type="molecule type" value="Genomic_DNA"/>
</dbReference>
<evidence type="ECO:0000313" key="9">
    <source>
        <dbReference type="EMBL" id="PFH37160.1"/>
    </source>
</evidence>
<gene>
    <name evidence="9" type="ORF">BESB_036180</name>
</gene>
<feature type="compositionally biased region" description="Basic and acidic residues" evidence="7">
    <location>
        <begin position="198"/>
        <end position="210"/>
    </location>
</feature>
<dbReference type="SUPFAM" id="SSF56112">
    <property type="entry name" value="Protein kinase-like (PK-like)"/>
    <property type="match status" value="1"/>
</dbReference>
<keyword evidence="1" id="KW-0723">Serine/threonine-protein kinase</keyword>
<dbReference type="GeneID" id="40308599"/>
<reference evidence="9 10" key="1">
    <citation type="submission" date="2017-09" db="EMBL/GenBank/DDBJ databases">
        <title>Genome sequencing of Besnoitia besnoiti strain Bb-Ger1.</title>
        <authorList>
            <person name="Schares G."/>
            <person name="Venepally P."/>
            <person name="Lorenzi H.A."/>
        </authorList>
    </citation>
    <scope>NUCLEOTIDE SEQUENCE [LARGE SCALE GENOMIC DNA]</scope>
    <source>
        <strain evidence="9 10">Bb-Ger1</strain>
    </source>
</reference>
<dbReference type="InterPro" id="IPR017441">
    <property type="entry name" value="Protein_kinase_ATP_BS"/>
</dbReference>
<dbReference type="GO" id="GO:0004674">
    <property type="term" value="F:protein serine/threonine kinase activity"/>
    <property type="evidence" value="ECO:0007669"/>
    <property type="project" value="UniProtKB-KW"/>
</dbReference>
<dbReference type="OrthoDB" id="330549at2759"/>
<feature type="compositionally biased region" description="Low complexity" evidence="7">
    <location>
        <begin position="92"/>
        <end position="102"/>
    </location>
</feature>
<organism evidence="9 10">
    <name type="scientific">Besnoitia besnoiti</name>
    <name type="common">Apicomplexan protozoan</name>
    <dbReference type="NCBI Taxonomy" id="94643"/>
    <lineage>
        <taxon>Eukaryota</taxon>
        <taxon>Sar</taxon>
        <taxon>Alveolata</taxon>
        <taxon>Apicomplexa</taxon>
        <taxon>Conoidasida</taxon>
        <taxon>Coccidia</taxon>
        <taxon>Eucoccidiorida</taxon>
        <taxon>Eimeriorina</taxon>
        <taxon>Sarcocystidae</taxon>
        <taxon>Besnoitia</taxon>
    </lineage>
</organism>
<dbReference type="PROSITE" id="PS00107">
    <property type="entry name" value="PROTEIN_KINASE_ATP"/>
    <property type="match status" value="1"/>
</dbReference>
<keyword evidence="5 6" id="KW-0067">ATP-binding</keyword>
<feature type="compositionally biased region" description="Low complexity" evidence="7">
    <location>
        <begin position="168"/>
        <end position="185"/>
    </location>
</feature>
<dbReference type="STRING" id="94643.A0A2A9MNB0"/>
<feature type="compositionally biased region" description="Low complexity" evidence="7">
    <location>
        <begin position="233"/>
        <end position="242"/>
    </location>
</feature>
<keyword evidence="2" id="KW-0808">Transferase</keyword>
<dbReference type="InterPro" id="IPR011009">
    <property type="entry name" value="Kinase-like_dom_sf"/>
</dbReference>
<feature type="binding site" evidence="6">
    <location>
        <position position="423"/>
    </location>
    <ligand>
        <name>ATP</name>
        <dbReference type="ChEBI" id="CHEBI:30616"/>
    </ligand>
</feature>
<dbReference type="PANTHER" id="PTHR44329:SF288">
    <property type="entry name" value="MITOGEN-ACTIVATED PROTEIN KINASE KINASE KINASE 20"/>
    <property type="match status" value="1"/>
</dbReference>
<dbReference type="Gene3D" id="1.10.510.10">
    <property type="entry name" value="Transferase(Phosphotransferase) domain 1"/>
    <property type="match status" value="1"/>
</dbReference>
<feature type="region of interest" description="Disordered" evidence="7">
    <location>
        <begin position="87"/>
        <end position="255"/>
    </location>
</feature>
<dbReference type="SMART" id="SM00220">
    <property type="entry name" value="S_TKc"/>
    <property type="match status" value="1"/>
</dbReference>
<dbReference type="PROSITE" id="PS00108">
    <property type="entry name" value="PROTEIN_KINASE_ST"/>
    <property type="match status" value="1"/>
</dbReference>
<keyword evidence="3 6" id="KW-0547">Nucleotide-binding</keyword>
<dbReference type="PROSITE" id="PS50011">
    <property type="entry name" value="PROTEIN_KINASE_DOM"/>
    <property type="match status" value="1"/>
</dbReference>
<sequence length="818" mass="85679">MHLRAVSSPPEDLQYAALHGEEITSLSSEPVERAVSSDDNLAIRVQSLSPYGGKFTVDSRSSSCAEGTRIISVDKLSYFPADAPKTIESRVAQPGPAAQRAGQKTHMERRAESAGGGSPRLEIAALPPRLACGSLSSVPAQHANQEPGRPSEALTWNGATVSPKLHSAAEASGAGGKSPAPKASAFPHAQSFPGCRLKSAERVRSPDHGEGPLQAGTRSASQPGATDAPDVCAPPQAAPSQPLSMQTRTGGAGTKIAEESSTAALPVPFPRAQSQPALAPGPAPVAASGALAGLEAGLAHVSLGGGAQAAGGLGPVWQQRRRVSKKKSEREANRVPAGTLQPGQPAAALRRTDATGPWSCQVQRTGGAALRQKAAAAPLAQGAIIEPALETKITDVRVQRLLGKGATASVYCAEWRGSPVACKIVSFPSEGSAASRAPKIRQIIQDFRQELGIMARLKHPNLVRVLGVGTQTPPLFMLTELCEGGTLFDLLHKGREEEPQPSAAEARSEQTPAGRRPAPGAAPTLTDARDDPYRATVAGLMDRLNAQTPGGAFGAQMFPFGDTGGDAQAAEEKKAEGGFWALLGRLSPFAAKKEALPQVKQPSKEPAGAQSEEEILFSRGSKVPLSWKLKTRIALDLAKGCQHLHSLKIIHRDIKSLNVLLSVPVGGVVTDDSKPIAKLADFGCALVTNGVRDNAGGAAGGSLVQGGGWAGTVLWMGPEVLTKRGCNDKSDVYSFAIVLYELLANRIPFQELQGTPYYEKLPVLISAGLRPNMDTHAMPPDVPQGLRDLMTSCWRKDPAHRPQFANIVRALEIILADL</sequence>
<dbReference type="VEuPathDB" id="ToxoDB:BESB_036180"/>
<name>A0A2A9MNB0_BESBE</name>
<dbReference type="RefSeq" id="XP_029221169.1">
    <property type="nucleotide sequence ID" value="XM_029362204.1"/>
</dbReference>
<dbReference type="InterPro" id="IPR000719">
    <property type="entry name" value="Prot_kinase_dom"/>
</dbReference>
<accession>A0A2A9MNB0</accession>